<evidence type="ECO:0000313" key="3">
    <source>
        <dbReference type="Proteomes" id="UP000309215"/>
    </source>
</evidence>
<keyword evidence="3" id="KW-1185">Reference proteome</keyword>
<comment type="caution">
    <text evidence="2">The sequence shown here is derived from an EMBL/GenBank/DDBJ whole genome shotgun (WGS) entry which is preliminary data.</text>
</comment>
<keyword evidence="1" id="KW-1133">Transmembrane helix</keyword>
<organism evidence="2 3">
    <name type="scientific">Polyangium fumosum</name>
    <dbReference type="NCBI Taxonomy" id="889272"/>
    <lineage>
        <taxon>Bacteria</taxon>
        <taxon>Pseudomonadati</taxon>
        <taxon>Myxococcota</taxon>
        <taxon>Polyangia</taxon>
        <taxon>Polyangiales</taxon>
        <taxon>Polyangiaceae</taxon>
        <taxon>Polyangium</taxon>
    </lineage>
</organism>
<keyword evidence="1" id="KW-0472">Membrane</keyword>
<gene>
    <name evidence="2" type="ORF">E8A74_22640</name>
</gene>
<reference evidence="2 3" key="1">
    <citation type="submission" date="2019-04" db="EMBL/GenBank/DDBJ databases">
        <authorList>
            <person name="Li Y."/>
            <person name="Wang J."/>
        </authorList>
    </citation>
    <scope>NUCLEOTIDE SEQUENCE [LARGE SCALE GENOMIC DNA]</scope>
    <source>
        <strain evidence="2 3">DSM 14668</strain>
    </source>
</reference>
<dbReference type="RefSeq" id="WP_136931134.1">
    <property type="nucleotide sequence ID" value="NZ_SSMQ01000023.1"/>
</dbReference>
<name>A0A4U1JA16_9BACT</name>
<dbReference type="Proteomes" id="UP000309215">
    <property type="component" value="Unassembled WGS sequence"/>
</dbReference>
<accession>A0A4U1JA16</accession>
<dbReference type="EMBL" id="SSMQ01000023">
    <property type="protein sequence ID" value="TKD05064.1"/>
    <property type="molecule type" value="Genomic_DNA"/>
</dbReference>
<keyword evidence="1" id="KW-0812">Transmembrane</keyword>
<sequence>MTNEDAMTTLPNVQTRGDLTLARPERAVKSEKAATLANAELVVARAQGVYSQTIQQSRLLSAVCFFAATGLAVWNISTTFMIVFLALAVLVSVTSRILALRAFRQEIERTGRAQGLAEDAAQSVAAAKTAAFRARAARGDADAFDV</sequence>
<evidence type="ECO:0000313" key="2">
    <source>
        <dbReference type="EMBL" id="TKD05064.1"/>
    </source>
</evidence>
<evidence type="ECO:0000256" key="1">
    <source>
        <dbReference type="SAM" id="Phobius"/>
    </source>
</evidence>
<feature type="transmembrane region" description="Helical" evidence="1">
    <location>
        <begin position="82"/>
        <end position="103"/>
    </location>
</feature>
<dbReference type="AlphaFoldDB" id="A0A4U1JA16"/>
<feature type="transmembrane region" description="Helical" evidence="1">
    <location>
        <begin position="59"/>
        <end position="76"/>
    </location>
</feature>
<protein>
    <submittedName>
        <fullName evidence="2">Uncharacterized protein</fullName>
    </submittedName>
</protein>
<proteinExistence type="predicted"/>